<gene>
    <name evidence="1" type="ORF">S01H4_30758</name>
</gene>
<name>X1ATV8_9ZZZZ</name>
<dbReference type="AlphaFoldDB" id="X1ATV8"/>
<organism evidence="1">
    <name type="scientific">marine sediment metagenome</name>
    <dbReference type="NCBI Taxonomy" id="412755"/>
    <lineage>
        <taxon>unclassified sequences</taxon>
        <taxon>metagenomes</taxon>
        <taxon>ecological metagenomes</taxon>
    </lineage>
</organism>
<comment type="caution">
    <text evidence="1">The sequence shown here is derived from an EMBL/GenBank/DDBJ whole genome shotgun (WGS) entry which is preliminary data.</text>
</comment>
<reference evidence="1" key="1">
    <citation type="journal article" date="2014" name="Front. Microbiol.">
        <title>High frequency of phylogenetically diverse reductive dehalogenase-homologous genes in deep subseafloor sedimentary metagenomes.</title>
        <authorList>
            <person name="Kawai M."/>
            <person name="Futagami T."/>
            <person name="Toyoda A."/>
            <person name="Takaki Y."/>
            <person name="Nishi S."/>
            <person name="Hori S."/>
            <person name="Arai W."/>
            <person name="Tsubouchi T."/>
            <person name="Morono Y."/>
            <person name="Uchiyama I."/>
            <person name="Ito T."/>
            <person name="Fujiyama A."/>
            <person name="Inagaki F."/>
            <person name="Takami H."/>
        </authorList>
    </citation>
    <scope>NUCLEOTIDE SEQUENCE</scope>
    <source>
        <strain evidence="1">Expedition CK06-06</strain>
    </source>
</reference>
<sequence>MCNRINCSNTIVKIQTMTVIIPKEVYFTVVAACVRFANRKRPKEDWKEVSGIFTGKFIENENGKDLYISACYPIMYQLYDLGVN</sequence>
<dbReference type="EMBL" id="BART01015904">
    <property type="protein sequence ID" value="GAG75718.1"/>
    <property type="molecule type" value="Genomic_DNA"/>
</dbReference>
<accession>X1ATV8</accession>
<protein>
    <submittedName>
        <fullName evidence="1">Uncharacterized protein</fullName>
    </submittedName>
</protein>
<evidence type="ECO:0000313" key="1">
    <source>
        <dbReference type="EMBL" id="GAG75718.1"/>
    </source>
</evidence>
<proteinExistence type="predicted"/>